<dbReference type="InterPro" id="IPR002347">
    <property type="entry name" value="SDR_fam"/>
</dbReference>
<protein>
    <submittedName>
        <fullName evidence="3">SDR family oxidoreductase</fullName>
    </submittedName>
</protein>
<dbReference type="AlphaFoldDB" id="A0AAU7KCJ2"/>
<dbReference type="InterPro" id="IPR036291">
    <property type="entry name" value="NAD(P)-bd_dom_sf"/>
</dbReference>
<organism evidence="3">
    <name type="scientific">Halomonas sp. RT37</name>
    <dbReference type="NCBI Taxonomy" id="2950872"/>
    <lineage>
        <taxon>Bacteria</taxon>
        <taxon>Pseudomonadati</taxon>
        <taxon>Pseudomonadota</taxon>
        <taxon>Gammaproteobacteria</taxon>
        <taxon>Oceanospirillales</taxon>
        <taxon>Halomonadaceae</taxon>
        <taxon>Halomonas</taxon>
    </lineage>
</organism>
<gene>
    <name evidence="3" type="ORF">NFG58_10830</name>
</gene>
<dbReference type="PRINTS" id="PR00080">
    <property type="entry name" value="SDRFAMILY"/>
</dbReference>
<dbReference type="GO" id="GO:0016491">
    <property type="term" value="F:oxidoreductase activity"/>
    <property type="evidence" value="ECO:0007669"/>
    <property type="project" value="UniProtKB-KW"/>
</dbReference>
<dbReference type="RefSeq" id="WP_348826466.1">
    <property type="nucleotide sequence ID" value="NZ_CP098827.1"/>
</dbReference>
<dbReference type="PANTHER" id="PTHR43639">
    <property type="entry name" value="OXIDOREDUCTASE, SHORT-CHAIN DEHYDROGENASE/REDUCTASE FAMILY (AFU_ORTHOLOGUE AFUA_5G02870)"/>
    <property type="match status" value="1"/>
</dbReference>
<sequence length="257" mass="27549">MTKESRAPVALYPGLAGRRVVITGGGSGIGEGLVEAFVEQGAEVHFLDLAEAPSQALVARLTEQGACRDRLQFHHCDLTDLARLDEVLSAIGDVDVLVNNAANDDRHRLADITPAYFDERIAVNLRHLVFATQAVAPGMARRGGGAVINLGSISWHLGQAGLALYETAKAGIEGLTRALAQELGEQGIRVNCVIPGNIKTPRQSRWYSAEQEAQIVAEQKLKVRLEPHHVAAMVVFLASDAASGCTAHNHWVDAGWL</sequence>
<name>A0AAU7KCJ2_9GAMM</name>
<evidence type="ECO:0000313" key="3">
    <source>
        <dbReference type="EMBL" id="XBO69134.1"/>
    </source>
</evidence>
<dbReference type="Pfam" id="PF13561">
    <property type="entry name" value="adh_short_C2"/>
    <property type="match status" value="1"/>
</dbReference>
<dbReference type="FunFam" id="3.40.50.720:FF:000084">
    <property type="entry name" value="Short-chain dehydrogenase reductase"/>
    <property type="match status" value="1"/>
</dbReference>
<proteinExistence type="inferred from homology"/>
<evidence type="ECO:0000256" key="1">
    <source>
        <dbReference type="ARBA" id="ARBA00006484"/>
    </source>
</evidence>
<dbReference type="CDD" id="cd05233">
    <property type="entry name" value="SDR_c"/>
    <property type="match status" value="1"/>
</dbReference>
<evidence type="ECO:0000256" key="2">
    <source>
        <dbReference type="ARBA" id="ARBA00023002"/>
    </source>
</evidence>
<comment type="similarity">
    <text evidence="1">Belongs to the short-chain dehydrogenases/reductases (SDR) family.</text>
</comment>
<dbReference type="PRINTS" id="PR00081">
    <property type="entry name" value="GDHRDH"/>
</dbReference>
<dbReference type="EMBL" id="CP098827">
    <property type="protein sequence ID" value="XBO69134.1"/>
    <property type="molecule type" value="Genomic_DNA"/>
</dbReference>
<reference evidence="3" key="1">
    <citation type="submission" date="2022-06" db="EMBL/GenBank/DDBJ databases">
        <title>A novel DMS-producing enzyme.</title>
        <authorList>
            <person name="Zhang Y."/>
        </authorList>
    </citation>
    <scope>NUCLEOTIDE SEQUENCE</scope>
    <source>
        <strain evidence="3">RT37</strain>
    </source>
</reference>
<keyword evidence="2" id="KW-0560">Oxidoreductase</keyword>
<dbReference type="Gene3D" id="3.40.50.720">
    <property type="entry name" value="NAD(P)-binding Rossmann-like Domain"/>
    <property type="match status" value="1"/>
</dbReference>
<accession>A0AAU7KCJ2</accession>
<dbReference type="SUPFAM" id="SSF51735">
    <property type="entry name" value="NAD(P)-binding Rossmann-fold domains"/>
    <property type="match status" value="1"/>
</dbReference>
<dbReference type="PANTHER" id="PTHR43639:SF1">
    <property type="entry name" value="SHORT-CHAIN DEHYDROGENASE_REDUCTASE FAMILY PROTEIN"/>
    <property type="match status" value="1"/>
</dbReference>